<dbReference type="PANTHER" id="PTHR10019">
    <property type="entry name" value="SNF5"/>
    <property type="match status" value="1"/>
</dbReference>
<protein>
    <submittedName>
        <fullName evidence="7">Uncharacterized protein</fullName>
    </submittedName>
</protein>
<organism evidence="7">
    <name type="scientific">Auxenochlorella protothecoides</name>
    <name type="common">Green microalga</name>
    <name type="synonym">Chlorella protothecoides</name>
    <dbReference type="NCBI Taxonomy" id="3075"/>
    <lineage>
        <taxon>Eukaryota</taxon>
        <taxon>Viridiplantae</taxon>
        <taxon>Chlorophyta</taxon>
        <taxon>core chlorophytes</taxon>
        <taxon>Trebouxiophyceae</taxon>
        <taxon>Chlorellales</taxon>
        <taxon>Chlorellaceae</taxon>
        <taxon>Auxenochlorella</taxon>
    </lineage>
</organism>
<sequence>MTTVTSPAPCQLPNPPPKPSIRDVVPVTLRLEYKGRRIADKFLWNSGEEQAVVAEFARTFCQDHGLFACHAPTLAAELSRQVRAWLVALPPASTEHEPAPAPDLQTIRLDCIVGNVRLQDRFQWDVSRIDPQGPEIFAQGLCRDLGLHGPWPIEVAIAVRHQLALLARQGAAAAVGGEGNVRTAGGGGAASGGEAASGTTPPHVEHEEPGEWGPRVTVLTREELAALISARSEASRGAGASATASDGSRRGPGQSQGQASPGQEGPSLGASPALSGRQLRKRRGARLAELVSSELAGDGARPVAAPGSSGSPPGIPRQAPHAPLGAPMMEGMGAAAAAAAYAYPGPGLAGQAEAQLQAGRLVAPDPGPDAFGIGPAGMYPVTQAAPRAPPVSQFANLFPDMF</sequence>
<evidence type="ECO:0000256" key="3">
    <source>
        <dbReference type="ARBA" id="ARBA00023015"/>
    </source>
</evidence>
<accession>A0A1D1ZMS7</accession>
<dbReference type="InterPro" id="IPR006939">
    <property type="entry name" value="SNF5"/>
</dbReference>
<evidence type="ECO:0000256" key="6">
    <source>
        <dbReference type="SAM" id="MobiDB-lite"/>
    </source>
</evidence>
<evidence type="ECO:0000256" key="5">
    <source>
        <dbReference type="ARBA" id="ARBA00023242"/>
    </source>
</evidence>
<feature type="region of interest" description="Disordered" evidence="6">
    <location>
        <begin position="230"/>
        <end position="319"/>
    </location>
</feature>
<reference evidence="7" key="1">
    <citation type="submission" date="2015-08" db="EMBL/GenBank/DDBJ databases">
        <authorList>
            <person name="Babu N.S."/>
            <person name="Beckwith C.J."/>
            <person name="Beseler K.G."/>
            <person name="Brison A."/>
            <person name="Carone J.V."/>
            <person name="Caskin T.P."/>
            <person name="Diamond M."/>
            <person name="Durham M.E."/>
            <person name="Foxe J.M."/>
            <person name="Go M."/>
            <person name="Henderson B.A."/>
            <person name="Jones I.B."/>
            <person name="McGettigan J.A."/>
            <person name="Micheletti S.J."/>
            <person name="Nasrallah M.E."/>
            <person name="Ortiz D."/>
            <person name="Piller C.R."/>
            <person name="Privatt S.R."/>
            <person name="Schneider S.L."/>
            <person name="Sharp S."/>
            <person name="Smith T.C."/>
            <person name="Stanton J.D."/>
            <person name="Ullery H.E."/>
            <person name="Wilson R.J."/>
            <person name="Serrano M.G."/>
            <person name="Buck G."/>
            <person name="Lee V."/>
            <person name="Wang Y."/>
            <person name="Carvalho R."/>
            <person name="Voegtly L."/>
            <person name="Shi R."/>
            <person name="Duckworth R."/>
            <person name="Johnson A."/>
            <person name="Loviza R."/>
            <person name="Walstead R."/>
            <person name="Shah Z."/>
            <person name="Kiflezghi M."/>
            <person name="Wade K."/>
            <person name="Ball S.L."/>
            <person name="Bradley K.W."/>
            <person name="Asai D.J."/>
            <person name="Bowman C.A."/>
            <person name="Russell D.A."/>
            <person name="Pope W.H."/>
            <person name="Jacobs-Sera D."/>
            <person name="Hendrix R.W."/>
            <person name="Hatfull G.F."/>
        </authorList>
    </citation>
    <scope>NUCLEOTIDE SEQUENCE</scope>
</reference>
<proteinExistence type="inferred from homology"/>
<keyword evidence="3" id="KW-0805">Transcription regulation</keyword>
<dbReference type="Pfam" id="PF04855">
    <property type="entry name" value="SNF5"/>
    <property type="match status" value="1"/>
</dbReference>
<feature type="region of interest" description="Disordered" evidence="6">
    <location>
        <begin position="178"/>
        <end position="216"/>
    </location>
</feature>
<comment type="similarity">
    <text evidence="2">Belongs to the SNF5 family.</text>
</comment>
<feature type="region of interest" description="Disordered" evidence="6">
    <location>
        <begin position="1"/>
        <end position="21"/>
    </location>
</feature>
<dbReference type="AlphaFoldDB" id="A0A1D1ZMS7"/>
<evidence type="ECO:0000256" key="4">
    <source>
        <dbReference type="ARBA" id="ARBA00023163"/>
    </source>
</evidence>
<feature type="compositionally biased region" description="Gly residues" evidence="6">
    <location>
        <begin position="178"/>
        <end position="191"/>
    </location>
</feature>
<name>A0A1D1ZMS7_AUXPR</name>
<keyword evidence="5" id="KW-0539">Nucleus</keyword>
<dbReference type="EMBL" id="GDKF01010336">
    <property type="protein sequence ID" value="JAT68286.1"/>
    <property type="molecule type" value="Transcribed_RNA"/>
</dbReference>
<evidence type="ECO:0000256" key="2">
    <source>
        <dbReference type="ARBA" id="ARBA00010239"/>
    </source>
</evidence>
<dbReference type="GO" id="GO:0000228">
    <property type="term" value="C:nuclear chromosome"/>
    <property type="evidence" value="ECO:0007669"/>
    <property type="project" value="InterPro"/>
</dbReference>
<evidence type="ECO:0000313" key="7">
    <source>
        <dbReference type="EMBL" id="JAT68286.1"/>
    </source>
</evidence>
<dbReference type="GO" id="GO:0006338">
    <property type="term" value="P:chromatin remodeling"/>
    <property type="evidence" value="ECO:0007669"/>
    <property type="project" value="InterPro"/>
</dbReference>
<comment type="subcellular location">
    <subcellularLocation>
        <location evidence="1">Nucleus</location>
    </subcellularLocation>
</comment>
<feature type="compositionally biased region" description="Pro residues" evidence="6">
    <location>
        <begin position="10"/>
        <end position="19"/>
    </location>
</feature>
<feature type="compositionally biased region" description="Low complexity" evidence="6">
    <location>
        <begin position="230"/>
        <end position="267"/>
    </location>
</feature>
<keyword evidence="4" id="KW-0804">Transcription</keyword>
<evidence type="ECO:0000256" key="1">
    <source>
        <dbReference type="ARBA" id="ARBA00004123"/>
    </source>
</evidence>
<gene>
    <name evidence="7" type="ORF">g.30700</name>
</gene>